<gene>
    <name evidence="1" type="ORF">CC86DRAFT_6517</name>
</gene>
<name>A0A6A7AIV5_9PLEO</name>
<organism evidence="1 2">
    <name type="scientific">Ophiobolus disseminans</name>
    <dbReference type="NCBI Taxonomy" id="1469910"/>
    <lineage>
        <taxon>Eukaryota</taxon>
        <taxon>Fungi</taxon>
        <taxon>Dikarya</taxon>
        <taxon>Ascomycota</taxon>
        <taxon>Pezizomycotina</taxon>
        <taxon>Dothideomycetes</taxon>
        <taxon>Pleosporomycetidae</taxon>
        <taxon>Pleosporales</taxon>
        <taxon>Pleosporineae</taxon>
        <taxon>Phaeosphaeriaceae</taxon>
        <taxon>Ophiobolus</taxon>
    </lineage>
</organism>
<dbReference type="Proteomes" id="UP000799424">
    <property type="component" value="Unassembled WGS sequence"/>
</dbReference>
<sequence>MHTPRLEAVHTSAAASTLCEGGLAFVSKNHQPNEASMSSSPKRMHSLLPLPGTHRGPRCMDVVRHLHSCTGVLQRSVSRISITDSGYYWGISADWARVCSPLLHRVLFIGPTTPESITTPPASLAPLHAALVEASPSTLAQLSRSWPPL</sequence>
<dbReference type="EMBL" id="MU006216">
    <property type="protein sequence ID" value="KAF2833210.1"/>
    <property type="molecule type" value="Genomic_DNA"/>
</dbReference>
<accession>A0A6A7AIV5</accession>
<protein>
    <submittedName>
        <fullName evidence="1">Uncharacterized protein</fullName>
    </submittedName>
</protein>
<reference evidence="1" key="1">
    <citation type="journal article" date="2020" name="Stud. Mycol.">
        <title>101 Dothideomycetes genomes: a test case for predicting lifestyles and emergence of pathogens.</title>
        <authorList>
            <person name="Haridas S."/>
            <person name="Albert R."/>
            <person name="Binder M."/>
            <person name="Bloem J."/>
            <person name="Labutti K."/>
            <person name="Salamov A."/>
            <person name="Andreopoulos B."/>
            <person name="Baker S."/>
            <person name="Barry K."/>
            <person name="Bills G."/>
            <person name="Bluhm B."/>
            <person name="Cannon C."/>
            <person name="Castanera R."/>
            <person name="Culley D."/>
            <person name="Daum C."/>
            <person name="Ezra D."/>
            <person name="Gonzalez J."/>
            <person name="Henrissat B."/>
            <person name="Kuo A."/>
            <person name="Liang C."/>
            <person name="Lipzen A."/>
            <person name="Lutzoni F."/>
            <person name="Magnuson J."/>
            <person name="Mondo S."/>
            <person name="Nolan M."/>
            <person name="Ohm R."/>
            <person name="Pangilinan J."/>
            <person name="Park H.-J."/>
            <person name="Ramirez L."/>
            <person name="Alfaro M."/>
            <person name="Sun H."/>
            <person name="Tritt A."/>
            <person name="Yoshinaga Y."/>
            <person name="Zwiers L.-H."/>
            <person name="Turgeon B."/>
            <person name="Goodwin S."/>
            <person name="Spatafora J."/>
            <person name="Crous P."/>
            <person name="Grigoriev I."/>
        </authorList>
    </citation>
    <scope>NUCLEOTIDE SEQUENCE</scope>
    <source>
        <strain evidence="1">CBS 113818</strain>
    </source>
</reference>
<dbReference type="AlphaFoldDB" id="A0A6A7AIV5"/>
<evidence type="ECO:0000313" key="2">
    <source>
        <dbReference type="Proteomes" id="UP000799424"/>
    </source>
</evidence>
<keyword evidence="2" id="KW-1185">Reference proteome</keyword>
<proteinExistence type="predicted"/>
<evidence type="ECO:0000313" key="1">
    <source>
        <dbReference type="EMBL" id="KAF2833210.1"/>
    </source>
</evidence>